<dbReference type="Pfam" id="PF08240">
    <property type="entry name" value="ADH_N"/>
    <property type="match status" value="1"/>
</dbReference>
<dbReference type="SUPFAM" id="SSF51735">
    <property type="entry name" value="NAD(P)-binding Rossmann-fold domains"/>
    <property type="match status" value="1"/>
</dbReference>
<evidence type="ECO:0000259" key="6">
    <source>
        <dbReference type="SMART" id="SM00829"/>
    </source>
</evidence>
<sequence>MKAVTYQGAKSVKVSEVPDAKLEQADDVLVRITTTAICGTDLHLYNGHLPGTPHGYVIGHEPVGIVEETGPEVTRVKKGDRVIIPATVACGGCRYCRSDLESLCDNGNPNANAFGEPGGVLGYSEKYGGFAGAQAELLRVPYGNFMPFPVPPESELSDESLLFLSDILPTAYWSVENAGVMPGDTVVVLGCGPVGLLTQKCAKLKGAARIIAVDHVPYRLEHARATNGVETFNFDETDNLEEHIKEITRGGADVVIDCVGMDGQKSVLEKVGTALKLQGGTLGPLRMAIHMVRKGGTVQLTGFYGMLYHAFPLGYMFERNITLRMGSVPLVHYMPELYHLMRTGALDPADVITHRLPLDEGERAYDLFAGKKDGAIKVLLKP</sequence>
<dbReference type="Gene3D" id="3.40.50.720">
    <property type="entry name" value="NAD(P)-binding Rossmann-like Domain"/>
    <property type="match status" value="1"/>
</dbReference>
<evidence type="ECO:0000256" key="3">
    <source>
        <dbReference type="ARBA" id="ARBA00022833"/>
    </source>
</evidence>
<dbReference type="AlphaFoldDB" id="H6NK56"/>
<keyword evidence="4" id="KW-0560">Oxidoreductase</keyword>
<dbReference type="Pfam" id="PF00107">
    <property type="entry name" value="ADH_zinc_N"/>
    <property type="match status" value="1"/>
</dbReference>
<dbReference type="InterPro" id="IPR002328">
    <property type="entry name" value="ADH_Zn_CS"/>
</dbReference>
<dbReference type="SUPFAM" id="SSF50129">
    <property type="entry name" value="GroES-like"/>
    <property type="match status" value="1"/>
</dbReference>
<dbReference type="Proteomes" id="UP000007523">
    <property type="component" value="Chromosome"/>
</dbReference>
<dbReference type="SMART" id="SM00829">
    <property type="entry name" value="PKS_ER"/>
    <property type="match status" value="1"/>
</dbReference>
<dbReference type="GO" id="GO:0016491">
    <property type="term" value="F:oxidoreductase activity"/>
    <property type="evidence" value="ECO:0007669"/>
    <property type="project" value="UniProtKB-KW"/>
</dbReference>
<evidence type="ECO:0000256" key="1">
    <source>
        <dbReference type="ARBA" id="ARBA00001947"/>
    </source>
</evidence>
<dbReference type="HOGENOM" id="CLU_026673_11_3_9"/>
<proteinExistence type="inferred from homology"/>
<dbReference type="InterPro" id="IPR013154">
    <property type="entry name" value="ADH-like_N"/>
</dbReference>
<dbReference type="InterPro" id="IPR020843">
    <property type="entry name" value="ER"/>
</dbReference>
<evidence type="ECO:0000313" key="7">
    <source>
        <dbReference type="EMBL" id="AFC31540.1"/>
    </source>
</evidence>
<name>H6NK56_9BACL</name>
<dbReference type="Gene3D" id="3.90.180.10">
    <property type="entry name" value="Medium-chain alcohol dehydrogenases, catalytic domain"/>
    <property type="match status" value="1"/>
</dbReference>
<dbReference type="RefSeq" id="WP_014371224.1">
    <property type="nucleotide sequence ID" value="NC_016935.1"/>
</dbReference>
<comment type="similarity">
    <text evidence="5">Belongs to the zinc-containing alcohol dehydrogenase family.</text>
</comment>
<gene>
    <name evidence="7" type="ORF">PM3016_4802</name>
</gene>
<evidence type="ECO:0000313" key="8">
    <source>
        <dbReference type="Proteomes" id="UP000007523"/>
    </source>
</evidence>
<keyword evidence="3 5" id="KW-0862">Zinc</keyword>
<comment type="cofactor">
    <cofactor evidence="1 5">
        <name>Zn(2+)</name>
        <dbReference type="ChEBI" id="CHEBI:29105"/>
    </cofactor>
</comment>
<evidence type="ECO:0000256" key="5">
    <source>
        <dbReference type="RuleBase" id="RU361277"/>
    </source>
</evidence>
<dbReference type="InterPro" id="IPR011032">
    <property type="entry name" value="GroES-like_sf"/>
</dbReference>
<accession>H6NK56</accession>
<dbReference type="GO" id="GO:0008270">
    <property type="term" value="F:zinc ion binding"/>
    <property type="evidence" value="ECO:0007669"/>
    <property type="project" value="InterPro"/>
</dbReference>
<keyword evidence="8" id="KW-1185">Reference proteome</keyword>
<dbReference type="EMBL" id="CP003235">
    <property type="protein sequence ID" value="AFC31540.1"/>
    <property type="molecule type" value="Genomic_DNA"/>
</dbReference>
<keyword evidence="2 5" id="KW-0479">Metal-binding</keyword>
<organism evidence="7 8">
    <name type="scientific">Paenibacillus mucilaginosus 3016</name>
    <dbReference type="NCBI Taxonomy" id="1116391"/>
    <lineage>
        <taxon>Bacteria</taxon>
        <taxon>Bacillati</taxon>
        <taxon>Bacillota</taxon>
        <taxon>Bacilli</taxon>
        <taxon>Bacillales</taxon>
        <taxon>Paenibacillaceae</taxon>
        <taxon>Paenibacillus</taxon>
    </lineage>
</organism>
<dbReference type="InterPro" id="IPR036291">
    <property type="entry name" value="NAD(P)-bd_dom_sf"/>
</dbReference>
<evidence type="ECO:0000256" key="4">
    <source>
        <dbReference type="ARBA" id="ARBA00023002"/>
    </source>
</evidence>
<dbReference type="KEGG" id="pmq:PM3016_4802"/>
<protein>
    <submittedName>
        <fullName evidence="7">AdhB2</fullName>
    </submittedName>
</protein>
<dbReference type="InterPro" id="IPR013149">
    <property type="entry name" value="ADH-like_C"/>
</dbReference>
<reference evidence="7" key="1">
    <citation type="journal article" date="2012" name="J. Bacteriol.">
        <title>Complete Genome Sequence of Paenibacillus mucilaginosus 3016, a Bacterium Functional as Microbial Fertilizer.</title>
        <authorList>
            <person name="Ma M."/>
            <person name="Wang Z."/>
            <person name="Li L."/>
            <person name="Jiang X."/>
            <person name="Guan D."/>
            <person name="Cao F."/>
            <person name="Chen H."/>
            <person name="Wang X."/>
            <person name="Shen D."/>
            <person name="Du B."/>
            <person name="Li J."/>
        </authorList>
    </citation>
    <scope>NUCLEOTIDE SEQUENCE [LARGE SCALE GENOMIC DNA]</scope>
    <source>
        <strain evidence="7">3016</strain>
    </source>
</reference>
<dbReference type="PANTHER" id="PTHR42813">
    <property type="entry name" value="ZINC-TYPE ALCOHOL DEHYDROGENASE-LIKE"/>
    <property type="match status" value="1"/>
</dbReference>
<dbReference type="PANTHER" id="PTHR42813:SF2">
    <property type="entry name" value="DEHYDROGENASE, ZINC-CONTAINING, PUTATIVE (AFU_ORTHOLOGUE AFUA_2G02810)-RELATED"/>
    <property type="match status" value="1"/>
</dbReference>
<dbReference type="CDD" id="cd08283">
    <property type="entry name" value="FDH_like_1"/>
    <property type="match status" value="1"/>
</dbReference>
<feature type="domain" description="Enoyl reductase (ER)" evidence="6">
    <location>
        <begin position="8"/>
        <end position="380"/>
    </location>
</feature>
<dbReference type="PROSITE" id="PS00059">
    <property type="entry name" value="ADH_ZINC"/>
    <property type="match status" value="1"/>
</dbReference>
<evidence type="ECO:0000256" key="2">
    <source>
        <dbReference type="ARBA" id="ARBA00022723"/>
    </source>
</evidence>
<dbReference type="STRING" id="1116391.PM3016_4802"/>